<dbReference type="GO" id="GO:0016787">
    <property type="term" value="F:hydrolase activity"/>
    <property type="evidence" value="ECO:0007669"/>
    <property type="project" value="UniProtKB-UniRule"/>
</dbReference>
<evidence type="ECO:0000256" key="5">
    <source>
        <dbReference type="HAMAP-Rule" id="MF_01256"/>
    </source>
</evidence>
<reference evidence="8" key="1">
    <citation type="submission" date="2016-05" db="EMBL/GenBank/DDBJ databases">
        <authorList>
            <person name="Liu B."/>
            <person name="Wang J."/>
            <person name="Zhu Y."/>
            <person name="Liu G."/>
            <person name="Chen Q."/>
            <person name="Chen Z."/>
            <person name="Lan J."/>
            <person name="Che J."/>
            <person name="Ge C."/>
            <person name="Shi H."/>
            <person name="Pan Z."/>
            <person name="Liu X."/>
        </authorList>
    </citation>
    <scope>NUCLEOTIDE SEQUENCE [LARGE SCALE GENOMIC DNA]</scope>
    <source>
        <strain evidence="8">FJAT-27215</strain>
    </source>
</reference>
<feature type="binding site" evidence="5">
    <location>
        <position position="156"/>
    </location>
    <ligand>
        <name>Zn(2+)</name>
        <dbReference type="ChEBI" id="CHEBI:29105"/>
    </ligand>
</feature>
<evidence type="ECO:0000256" key="3">
    <source>
        <dbReference type="ARBA" id="ARBA00022801"/>
    </source>
</evidence>
<dbReference type="Gene3D" id="1.20.120.450">
    <property type="entry name" value="dinb family like domain"/>
    <property type="match status" value="1"/>
</dbReference>
<comment type="cofactor">
    <cofactor evidence="5">
        <name>Zn(2+)</name>
        <dbReference type="ChEBI" id="CHEBI:29105"/>
    </cofactor>
    <text evidence="5">Binds 1 zinc ion per subunit.</text>
</comment>
<evidence type="ECO:0000313" key="8">
    <source>
        <dbReference type="Proteomes" id="UP000092578"/>
    </source>
</evidence>
<accession>A0A1B9B9R8</accession>
<keyword evidence="4 5" id="KW-0862">Zinc</keyword>
<evidence type="ECO:0000313" key="7">
    <source>
        <dbReference type="EMBL" id="OCA92846.1"/>
    </source>
</evidence>
<evidence type="ECO:0000256" key="2">
    <source>
        <dbReference type="ARBA" id="ARBA00022723"/>
    </source>
</evidence>
<dbReference type="EMBL" id="MAYT01000001">
    <property type="protein sequence ID" value="OCA92846.1"/>
    <property type="molecule type" value="Genomic_DNA"/>
</dbReference>
<dbReference type="NCBIfam" id="NF009807">
    <property type="entry name" value="PRK13291.1"/>
    <property type="match status" value="1"/>
</dbReference>
<evidence type="ECO:0000256" key="1">
    <source>
        <dbReference type="ARBA" id="ARBA00022490"/>
    </source>
</evidence>
<dbReference type="HAMAP" id="MF_01256">
    <property type="entry name" value="YfiT_hydrol"/>
    <property type="match status" value="1"/>
</dbReference>
<dbReference type="InterPro" id="IPR024775">
    <property type="entry name" value="DinB-like"/>
</dbReference>
<feature type="binding site" evidence="5">
    <location>
        <position position="160"/>
    </location>
    <ligand>
        <name>Zn(2+)</name>
        <dbReference type="ChEBI" id="CHEBI:29105"/>
    </ligand>
</feature>
<gene>
    <name evidence="7" type="ORF">A8F95_03935</name>
</gene>
<dbReference type="AlphaFoldDB" id="A0A1B9B9R8"/>
<comment type="similarity">
    <text evidence="5">Belongs to the metal hydrolase YfiT family.</text>
</comment>
<organism evidence="7 8">
    <name type="scientific">Pseudobacillus wudalianchiensis</name>
    <dbReference type="NCBI Taxonomy" id="1743143"/>
    <lineage>
        <taxon>Bacteria</taxon>
        <taxon>Bacillati</taxon>
        <taxon>Bacillota</taxon>
        <taxon>Bacilli</taxon>
        <taxon>Bacillales</taxon>
        <taxon>Bacillaceae</taxon>
        <taxon>Pseudobacillus</taxon>
    </lineage>
</organism>
<dbReference type="InterPro" id="IPR034660">
    <property type="entry name" value="DinB/YfiT-like"/>
</dbReference>
<evidence type="ECO:0000259" key="6">
    <source>
        <dbReference type="Pfam" id="PF12867"/>
    </source>
</evidence>
<feature type="domain" description="DinB-like" evidence="6">
    <location>
        <begin position="32"/>
        <end position="164"/>
    </location>
</feature>
<comment type="subcellular location">
    <subcellularLocation>
        <location evidence="5">Cytoplasm</location>
    </subcellularLocation>
</comment>
<dbReference type="Pfam" id="PF12867">
    <property type="entry name" value="DinB_2"/>
    <property type="match status" value="1"/>
</dbReference>
<protein>
    <recommendedName>
        <fullName evidence="5">Putative metal-dependent hydrolase A8F95_03935</fullName>
        <ecNumber evidence="5">3.-.-.-</ecNumber>
    </recommendedName>
</protein>
<dbReference type="InterPro" id="IPR023774">
    <property type="entry name" value="Put_metal_dep_hydrolase_YfiT"/>
</dbReference>
<comment type="caution">
    <text evidence="7">The sequence shown here is derived from an EMBL/GenBank/DDBJ whole genome shotgun (WGS) entry which is preliminary data.</text>
</comment>
<comment type="subunit">
    <text evidence="5">Homodimer.</text>
</comment>
<feature type="binding site" evidence="5">
    <location>
        <position position="65"/>
    </location>
    <ligand>
        <name>Zn(2+)</name>
        <dbReference type="ChEBI" id="CHEBI:29105"/>
    </ligand>
</feature>
<name>A0A1B9B9R8_9BACI</name>
<keyword evidence="1 5" id="KW-0963">Cytoplasm</keyword>
<dbReference type="GO" id="GO:0005737">
    <property type="term" value="C:cytoplasm"/>
    <property type="evidence" value="ECO:0007669"/>
    <property type="project" value="UniProtKB-SubCell"/>
</dbReference>
<dbReference type="GO" id="GO:0008270">
    <property type="term" value="F:zinc ion binding"/>
    <property type="evidence" value="ECO:0007669"/>
    <property type="project" value="UniProtKB-UniRule"/>
</dbReference>
<dbReference type="RefSeq" id="WP_065409298.1">
    <property type="nucleotide sequence ID" value="NZ_MAYT01000001.1"/>
</dbReference>
<sequence>MKDEQYPIGLFECPYNILEADLHYWIDDIRSLPNRLKALTKNLDKKELGYTYREGSWTIQQLVHHIADSHMNGYIRMKLALTEEIPTVKTYEESKWMELYDSELPINISLSLLEGLHAKWACLLEHLTPVQLQRQYKYPNGDVMRIEQSIALYAWHGNHHLAHIQHALNR</sequence>
<dbReference type="Proteomes" id="UP000092578">
    <property type="component" value="Unassembled WGS sequence"/>
</dbReference>
<keyword evidence="8" id="KW-1185">Reference proteome</keyword>
<evidence type="ECO:0000256" key="4">
    <source>
        <dbReference type="ARBA" id="ARBA00022833"/>
    </source>
</evidence>
<dbReference type="EC" id="3.-.-.-" evidence="5"/>
<proteinExistence type="inferred from homology"/>
<comment type="function">
    <text evidence="5">Possible metal-dependent hydrolase.</text>
</comment>
<dbReference type="SUPFAM" id="SSF109854">
    <property type="entry name" value="DinB/YfiT-like putative metalloenzymes"/>
    <property type="match status" value="1"/>
</dbReference>
<keyword evidence="3 5" id="KW-0378">Hydrolase</keyword>
<keyword evidence="2 5" id="KW-0479">Metal-binding</keyword>